<dbReference type="Pfam" id="PF21982">
    <property type="entry name" value="RecX_HTH1"/>
    <property type="match status" value="1"/>
</dbReference>
<dbReference type="Proteomes" id="UP001481413">
    <property type="component" value="Unassembled WGS sequence"/>
</dbReference>
<comment type="caution">
    <text evidence="9">The sequence shown here is derived from an EMBL/GenBank/DDBJ whole genome shotgun (WGS) entry which is preliminary data.</text>
</comment>
<dbReference type="InterPro" id="IPR036388">
    <property type="entry name" value="WH-like_DNA-bd_sf"/>
</dbReference>
<dbReference type="PANTHER" id="PTHR33602:SF1">
    <property type="entry name" value="REGULATORY PROTEIN RECX FAMILY PROTEIN"/>
    <property type="match status" value="1"/>
</dbReference>
<keyword evidence="4 5" id="KW-0963">Cytoplasm</keyword>
<dbReference type="EMBL" id="BAABWH010000007">
    <property type="protein sequence ID" value="GAA6146384.1"/>
    <property type="molecule type" value="Genomic_DNA"/>
</dbReference>
<comment type="subcellular location">
    <subcellularLocation>
        <location evidence="1 5">Cytoplasm</location>
    </subcellularLocation>
</comment>
<feature type="domain" description="RecX second three-helical" evidence="6">
    <location>
        <begin position="62"/>
        <end position="100"/>
    </location>
</feature>
<protein>
    <recommendedName>
        <fullName evidence="3 5">Regulatory protein RecX</fullName>
    </recommendedName>
</protein>
<evidence type="ECO:0000259" key="6">
    <source>
        <dbReference type="Pfam" id="PF02631"/>
    </source>
</evidence>
<dbReference type="HAMAP" id="MF_01114">
    <property type="entry name" value="RecX"/>
    <property type="match status" value="1"/>
</dbReference>
<comment type="function">
    <text evidence="5">Modulates RecA activity.</text>
</comment>
<dbReference type="Pfam" id="PF21981">
    <property type="entry name" value="RecX_HTH3"/>
    <property type="match status" value="1"/>
</dbReference>
<dbReference type="NCBIfam" id="NF001057">
    <property type="entry name" value="PRK00117.3-3"/>
    <property type="match status" value="1"/>
</dbReference>
<accession>A0ABQ0A1W0</accession>
<evidence type="ECO:0000259" key="8">
    <source>
        <dbReference type="Pfam" id="PF21982"/>
    </source>
</evidence>
<dbReference type="InterPro" id="IPR053926">
    <property type="entry name" value="RecX_HTH_1st"/>
</dbReference>
<dbReference type="Pfam" id="PF02631">
    <property type="entry name" value="RecX_HTH2"/>
    <property type="match status" value="1"/>
</dbReference>
<evidence type="ECO:0000256" key="5">
    <source>
        <dbReference type="HAMAP-Rule" id="MF_01114"/>
    </source>
</evidence>
<gene>
    <name evidence="5 9" type="primary">recX</name>
    <name evidence="9" type="ORF">NBRC116585_25020</name>
</gene>
<feature type="domain" description="RecX first three-helical" evidence="8">
    <location>
        <begin position="17"/>
        <end position="55"/>
    </location>
</feature>
<reference evidence="9 10" key="1">
    <citation type="submission" date="2024-04" db="EMBL/GenBank/DDBJ databases">
        <title>Draft genome sequence of Thalassolituus maritimus NBRC 116585.</title>
        <authorList>
            <person name="Miyakawa T."/>
            <person name="Kusuya Y."/>
            <person name="Miura T."/>
        </authorList>
    </citation>
    <scope>NUCLEOTIDE SEQUENCE [LARGE SCALE GENOMIC DNA]</scope>
    <source>
        <strain evidence="9 10">5NW40-0001</strain>
    </source>
</reference>
<evidence type="ECO:0000256" key="1">
    <source>
        <dbReference type="ARBA" id="ARBA00004496"/>
    </source>
</evidence>
<evidence type="ECO:0000256" key="3">
    <source>
        <dbReference type="ARBA" id="ARBA00018111"/>
    </source>
</evidence>
<dbReference type="RefSeq" id="WP_353295604.1">
    <property type="nucleotide sequence ID" value="NZ_BAABWH010000007.1"/>
</dbReference>
<sequence length="162" mass="18729">MQTKKQKPEPLERSGLKHAAVDLLSRRDYSRRELWRKLSPKAASSDDLEYVLDELAENNWQSDERFASMFLRSRAGRGLGPLRLRQELREKGISDGLIEWAFEESEEDWYDMAVEVARKKAQSLGSYSPEVKAKLWRFLSYRGFNSDQIQHALDDVSSGVSC</sequence>
<evidence type="ECO:0000313" key="9">
    <source>
        <dbReference type="EMBL" id="GAA6146384.1"/>
    </source>
</evidence>
<dbReference type="PANTHER" id="PTHR33602">
    <property type="entry name" value="REGULATORY PROTEIN RECX FAMILY PROTEIN"/>
    <property type="match status" value="1"/>
</dbReference>
<dbReference type="InterPro" id="IPR053924">
    <property type="entry name" value="RecX_HTH_2nd"/>
</dbReference>
<evidence type="ECO:0000259" key="7">
    <source>
        <dbReference type="Pfam" id="PF21981"/>
    </source>
</evidence>
<dbReference type="InterPro" id="IPR003783">
    <property type="entry name" value="Regulatory_RecX"/>
</dbReference>
<name>A0ABQ0A1W0_9GAMM</name>
<proteinExistence type="inferred from homology"/>
<organism evidence="9 10">
    <name type="scientific">Thalassolituus maritimus</name>
    <dbReference type="NCBI Taxonomy" id="484498"/>
    <lineage>
        <taxon>Bacteria</taxon>
        <taxon>Pseudomonadati</taxon>
        <taxon>Pseudomonadota</taxon>
        <taxon>Gammaproteobacteria</taxon>
        <taxon>Oceanospirillales</taxon>
        <taxon>Oceanospirillaceae</taxon>
        <taxon>Thalassolituus</taxon>
    </lineage>
</organism>
<keyword evidence="10" id="KW-1185">Reference proteome</keyword>
<evidence type="ECO:0000313" key="10">
    <source>
        <dbReference type="Proteomes" id="UP001481413"/>
    </source>
</evidence>
<evidence type="ECO:0000256" key="2">
    <source>
        <dbReference type="ARBA" id="ARBA00009695"/>
    </source>
</evidence>
<dbReference type="InterPro" id="IPR053925">
    <property type="entry name" value="RecX_HTH_3rd"/>
</dbReference>
<dbReference type="Gene3D" id="1.10.10.10">
    <property type="entry name" value="Winged helix-like DNA-binding domain superfamily/Winged helix DNA-binding domain"/>
    <property type="match status" value="3"/>
</dbReference>
<feature type="domain" description="RecX third three-helical" evidence="7">
    <location>
        <begin position="106"/>
        <end position="153"/>
    </location>
</feature>
<evidence type="ECO:0000256" key="4">
    <source>
        <dbReference type="ARBA" id="ARBA00022490"/>
    </source>
</evidence>
<comment type="similarity">
    <text evidence="2 5">Belongs to the RecX family.</text>
</comment>